<dbReference type="InterPro" id="IPR033764">
    <property type="entry name" value="Sdr_B"/>
</dbReference>
<dbReference type="Gene3D" id="2.60.40.10">
    <property type="entry name" value="Immunoglobulins"/>
    <property type="match status" value="2"/>
</dbReference>
<keyword evidence="2" id="KW-0964">Secreted</keyword>
<organism evidence="5">
    <name type="scientific">marine sediment metagenome</name>
    <dbReference type="NCBI Taxonomy" id="412755"/>
    <lineage>
        <taxon>unclassified sequences</taxon>
        <taxon>metagenomes</taxon>
        <taxon>ecological metagenomes</taxon>
    </lineage>
</organism>
<evidence type="ECO:0000256" key="2">
    <source>
        <dbReference type="ARBA" id="ARBA00022525"/>
    </source>
</evidence>
<dbReference type="Pfam" id="PF17210">
    <property type="entry name" value="SdrD_B"/>
    <property type="match status" value="1"/>
</dbReference>
<dbReference type="SUPFAM" id="SSF117074">
    <property type="entry name" value="Hypothetical protein PA1324"/>
    <property type="match status" value="2"/>
</dbReference>
<gene>
    <name evidence="5" type="ORF">LCGC14_1703790</name>
</gene>
<protein>
    <recommendedName>
        <fullName evidence="4">SD-repeat containing protein B domain-containing protein</fullName>
    </recommendedName>
</protein>
<feature type="non-terminal residue" evidence="5">
    <location>
        <position position="522"/>
    </location>
</feature>
<sequence>MRHPSHHSQTTACMTGLATHVRASGLPVIEPLETRVLLSAGLLDLTAAGAYGMVNDAIFRQVQPGSTGTGVVDAFVRMQGAPYERGYNTSGTTEFETKADAHTHPIQLSAVPSIEVGNTLYREMWLDLNEPTNTALVTLEDFQVFVGTAGSYSGYPFAGQIGAGQMSLIYDMDAGPKGDTYILLDGSKGSGQGDMTVYIPDALFGVDDAQYVYVYSSFGVLPGADHGETSEGGYEEWFVGKDADSLSITVSIYGYKFNDANGDGEDNDGPDNRLSGWTFFLDDNDNGQLDDGEMTAVTDANGQYAFPNLLIGLTGQDAFRVREDLQPGWKQTAPDVDPDIVVIEDGGLLVQGGSVFVAYSGQVVLEPEEVEIERPDLAFGNARLMTVSGYKFQDHDGNGEWDGDDAGLEGWTIYLFLDDGDGIFNETTPDAQTTTNENGYYEFENLLEEDYWVREELRTGWMQITGSPDLIGSTAENVNFGNFDLFDISGRKFEDMNGDGSGAGDLGLAGWTIELYEDSDDD</sequence>
<comment type="caution">
    <text evidence="5">The sequence shown here is derived from an EMBL/GenBank/DDBJ whole genome shotgun (WGS) entry which is preliminary data.</text>
</comment>
<evidence type="ECO:0000256" key="3">
    <source>
        <dbReference type="ARBA" id="ARBA00022729"/>
    </source>
</evidence>
<evidence type="ECO:0000256" key="1">
    <source>
        <dbReference type="ARBA" id="ARBA00004613"/>
    </source>
</evidence>
<evidence type="ECO:0000313" key="5">
    <source>
        <dbReference type="EMBL" id="KKM14673.1"/>
    </source>
</evidence>
<evidence type="ECO:0000259" key="4">
    <source>
        <dbReference type="Pfam" id="PF17210"/>
    </source>
</evidence>
<reference evidence="5" key="1">
    <citation type="journal article" date="2015" name="Nature">
        <title>Complex archaea that bridge the gap between prokaryotes and eukaryotes.</title>
        <authorList>
            <person name="Spang A."/>
            <person name="Saw J.H."/>
            <person name="Jorgensen S.L."/>
            <person name="Zaremba-Niedzwiedzka K."/>
            <person name="Martijn J."/>
            <person name="Lind A.E."/>
            <person name="van Eijk R."/>
            <person name="Schleper C."/>
            <person name="Guy L."/>
            <person name="Ettema T.J."/>
        </authorList>
    </citation>
    <scope>NUCLEOTIDE SEQUENCE</scope>
</reference>
<accession>A0A0F9JXQ4</accession>
<keyword evidence="3" id="KW-0732">Signal</keyword>
<feature type="domain" description="SD-repeat containing protein B" evidence="4">
    <location>
        <begin position="390"/>
        <end position="463"/>
    </location>
</feature>
<dbReference type="EMBL" id="LAZR01015093">
    <property type="protein sequence ID" value="KKM14673.1"/>
    <property type="molecule type" value="Genomic_DNA"/>
</dbReference>
<name>A0A0F9JXQ4_9ZZZZ</name>
<dbReference type="AlphaFoldDB" id="A0A0F9JXQ4"/>
<comment type="subcellular location">
    <subcellularLocation>
        <location evidence="1">Secreted</location>
    </subcellularLocation>
</comment>
<dbReference type="InterPro" id="IPR013783">
    <property type="entry name" value="Ig-like_fold"/>
</dbReference>
<proteinExistence type="predicted"/>
<dbReference type="GO" id="GO:0005576">
    <property type="term" value="C:extracellular region"/>
    <property type="evidence" value="ECO:0007669"/>
    <property type="project" value="UniProtKB-SubCell"/>
</dbReference>